<dbReference type="RefSeq" id="WP_176369858.1">
    <property type="nucleotide sequence ID" value="NZ_JBNDKO010000004.1"/>
</dbReference>
<feature type="transmembrane region" description="Helical" evidence="5">
    <location>
        <begin position="136"/>
        <end position="157"/>
    </location>
</feature>
<evidence type="ECO:0000256" key="2">
    <source>
        <dbReference type="ARBA" id="ARBA00022692"/>
    </source>
</evidence>
<keyword evidence="3 5" id="KW-1133">Transmembrane helix</keyword>
<proteinExistence type="predicted"/>
<evidence type="ECO:0000313" key="7">
    <source>
        <dbReference type="EMBL" id="NVI09497.1"/>
    </source>
</evidence>
<dbReference type="Proteomes" id="UP000821598">
    <property type="component" value="Unassembled WGS sequence"/>
</dbReference>
<keyword evidence="2 5" id="KW-0812">Transmembrane</keyword>
<feature type="transmembrane region" description="Helical" evidence="5">
    <location>
        <begin position="53"/>
        <end position="72"/>
    </location>
</feature>
<feature type="transmembrane region" description="Helical" evidence="5">
    <location>
        <begin position="234"/>
        <end position="252"/>
    </location>
</feature>
<evidence type="ECO:0000259" key="6">
    <source>
        <dbReference type="Pfam" id="PF13515"/>
    </source>
</evidence>
<feature type="domain" description="Integral membrane bound transporter" evidence="6">
    <location>
        <begin position="196"/>
        <end position="318"/>
    </location>
</feature>
<keyword evidence="4 5" id="KW-0472">Membrane</keyword>
<feature type="transmembrane region" description="Helical" evidence="5">
    <location>
        <begin position="309"/>
        <end position="329"/>
    </location>
</feature>
<comment type="subcellular location">
    <subcellularLocation>
        <location evidence="1">Membrane</location>
        <topology evidence="1">Multi-pass membrane protein</topology>
    </subcellularLocation>
</comment>
<evidence type="ECO:0000256" key="5">
    <source>
        <dbReference type="SAM" id="Phobius"/>
    </source>
</evidence>
<keyword evidence="8" id="KW-1185">Reference proteome</keyword>
<sequence>MFNGLFNLRMLSRGAIVLAPIFIAGLVTGDPIWFRAEIVTVSVFIAAERSRLAPLGVLLQTLVIACCVPAMTASLEQPASFVIASVLLAIGCVAITDAGVGMRWTGTFTFIPILYIACATAGDGHGHRLGQAGLEVFPYLLCSAVPVILASSASCVWRKRVSKQASHGWLALRQVTEPSAPGCFEGIVAAAFAVGVAALLAGWHGIHYAQWLVWSAASVVTGDVATARAKWKDRMVGAIVGVPAGMLVGILMPHAPLLFDVLTAVTALTLVAFNRYVVAFGTRCALHAVAIIVAGHPVFSAGYRAIDVVAGSVIGIVFVLGTHLIAGALRGNRSDVGLRTQRIR</sequence>
<reference evidence="7 8" key="1">
    <citation type="submission" date="2019-08" db="EMBL/GenBank/DDBJ databases">
        <title>Paraburkholderia simonii sp. nov. and P. youngii sp. nov. Brazilian and Mexican Mimosa-associated rhizobia.</title>
        <authorList>
            <person name="Mavima L."/>
            <person name="Beukes C.W."/>
            <person name="Palmer M."/>
            <person name="De Meyer S.E."/>
            <person name="James E.K."/>
            <person name="Maluk M."/>
            <person name="Avontuur J.R."/>
            <person name="Chan W.Y."/>
            <person name="Venter S.N."/>
            <person name="Steenkamp E.T."/>
        </authorList>
    </citation>
    <scope>NUCLEOTIDE SEQUENCE [LARGE SCALE GENOMIC DNA]</scope>
    <source>
        <strain evidence="7 8">JPY454</strain>
    </source>
</reference>
<evidence type="ECO:0000313" key="8">
    <source>
        <dbReference type="Proteomes" id="UP000821598"/>
    </source>
</evidence>
<dbReference type="InterPro" id="IPR049453">
    <property type="entry name" value="Memb_transporter_dom"/>
</dbReference>
<protein>
    <submittedName>
        <fullName evidence="7">FUSC family protein</fullName>
    </submittedName>
</protein>
<dbReference type="Pfam" id="PF13515">
    <property type="entry name" value="FUSC_2"/>
    <property type="match status" value="1"/>
</dbReference>
<accession>A0ABX2NZE7</accession>
<gene>
    <name evidence="7" type="ORF">FSB64_38925</name>
</gene>
<evidence type="ECO:0000256" key="1">
    <source>
        <dbReference type="ARBA" id="ARBA00004141"/>
    </source>
</evidence>
<comment type="caution">
    <text evidence="7">The sequence shown here is derived from an EMBL/GenBank/DDBJ whole genome shotgun (WGS) entry which is preliminary data.</text>
</comment>
<evidence type="ECO:0000256" key="3">
    <source>
        <dbReference type="ARBA" id="ARBA00022989"/>
    </source>
</evidence>
<dbReference type="EMBL" id="VOMC01000092">
    <property type="protein sequence ID" value="NVI09497.1"/>
    <property type="molecule type" value="Genomic_DNA"/>
</dbReference>
<evidence type="ECO:0000256" key="4">
    <source>
        <dbReference type="ARBA" id="ARBA00023136"/>
    </source>
</evidence>
<name>A0ABX2NZE7_9BURK</name>
<feature type="transmembrane region" description="Helical" evidence="5">
    <location>
        <begin position="79"/>
        <end position="100"/>
    </location>
</feature>
<organism evidence="7 8">
    <name type="scientific">Paraburkholderia youngii</name>
    <dbReference type="NCBI Taxonomy" id="2782701"/>
    <lineage>
        <taxon>Bacteria</taxon>
        <taxon>Pseudomonadati</taxon>
        <taxon>Pseudomonadota</taxon>
        <taxon>Betaproteobacteria</taxon>
        <taxon>Burkholderiales</taxon>
        <taxon>Burkholderiaceae</taxon>
        <taxon>Paraburkholderia</taxon>
    </lineage>
</organism>
<feature type="transmembrane region" description="Helical" evidence="5">
    <location>
        <begin position="182"/>
        <end position="202"/>
    </location>
</feature>